<gene>
    <name evidence="2" type="ORF">TDUB1175_LOCUS20577</name>
</gene>
<feature type="region of interest" description="Disordered" evidence="1">
    <location>
        <begin position="142"/>
        <end position="197"/>
    </location>
</feature>
<accession>A0A7R9WFQ4</accession>
<dbReference type="AlphaFoldDB" id="A0A7R9WFQ4"/>
<dbReference type="EMBL" id="HBED01040944">
    <property type="protein sequence ID" value="CAD8322160.1"/>
    <property type="molecule type" value="Transcribed_RNA"/>
</dbReference>
<feature type="compositionally biased region" description="Polar residues" evidence="1">
    <location>
        <begin position="145"/>
        <end position="158"/>
    </location>
</feature>
<feature type="region of interest" description="Disordered" evidence="1">
    <location>
        <begin position="96"/>
        <end position="126"/>
    </location>
</feature>
<protein>
    <submittedName>
        <fullName evidence="2">Uncharacterized protein</fullName>
    </submittedName>
</protein>
<organism evidence="2">
    <name type="scientific">Pseudictyota dubia</name>
    <dbReference type="NCBI Taxonomy" id="2749911"/>
    <lineage>
        <taxon>Eukaryota</taxon>
        <taxon>Sar</taxon>
        <taxon>Stramenopiles</taxon>
        <taxon>Ochrophyta</taxon>
        <taxon>Bacillariophyta</taxon>
        <taxon>Mediophyceae</taxon>
        <taxon>Biddulphiophycidae</taxon>
        <taxon>Eupodiscales</taxon>
        <taxon>Odontellaceae</taxon>
        <taxon>Pseudictyota</taxon>
    </lineage>
</organism>
<evidence type="ECO:0000313" key="2">
    <source>
        <dbReference type="EMBL" id="CAD8322160.1"/>
    </source>
</evidence>
<reference evidence="2" key="1">
    <citation type="submission" date="2021-01" db="EMBL/GenBank/DDBJ databases">
        <authorList>
            <person name="Corre E."/>
            <person name="Pelletier E."/>
            <person name="Niang G."/>
            <person name="Scheremetjew M."/>
            <person name="Finn R."/>
            <person name="Kale V."/>
            <person name="Holt S."/>
            <person name="Cochrane G."/>
            <person name="Meng A."/>
            <person name="Brown T."/>
            <person name="Cohen L."/>
        </authorList>
    </citation>
    <scope>NUCLEOTIDE SEQUENCE</scope>
    <source>
        <strain evidence="2">CCMP147</strain>
    </source>
</reference>
<name>A0A7R9WFQ4_9STRA</name>
<proteinExistence type="predicted"/>
<evidence type="ECO:0000256" key="1">
    <source>
        <dbReference type="SAM" id="MobiDB-lite"/>
    </source>
</evidence>
<feature type="compositionally biased region" description="Low complexity" evidence="1">
    <location>
        <begin position="179"/>
        <end position="191"/>
    </location>
</feature>
<sequence>MGYNSTSRRLKSFDDASNVRAVLEHSLSVSELSRDDPVASPRSVRSLWKAMHLDGSSSSDVTGSCHRSLHEQVMHKSTSNPEDLLPALRLVKTPSLESVSSTSSGATPCEGMVAPPASPGRSPGRSIFSRYWDLKKEKKIDLRPQQWTSSNPLGQAQSDSDKNEVHVPGKDLALDEKPSLQSSAPVPSSPSQRNRRSIFGHASSSHDLIPQRHVLPIQRASSTSVLLSKRRSCLRSVQRYSLSSADSILSSSLDSSLSDKLAGVRRVRSSSTVSFSAEVDVMVFEKAFEVHAEEGWSDQFH</sequence>
<feature type="compositionally biased region" description="Basic and acidic residues" evidence="1">
    <location>
        <begin position="159"/>
        <end position="178"/>
    </location>
</feature>